<organism evidence="1 2">
    <name type="scientific">Tsukamurella soli</name>
    <dbReference type="NCBI Taxonomy" id="644556"/>
    <lineage>
        <taxon>Bacteria</taxon>
        <taxon>Bacillati</taxon>
        <taxon>Actinomycetota</taxon>
        <taxon>Actinomycetes</taxon>
        <taxon>Mycobacteriales</taxon>
        <taxon>Tsukamurellaceae</taxon>
        <taxon>Tsukamurella</taxon>
    </lineage>
</organism>
<dbReference type="EMBL" id="BAABFR010000020">
    <property type="protein sequence ID" value="GAA4389847.1"/>
    <property type="molecule type" value="Genomic_DNA"/>
</dbReference>
<dbReference type="Proteomes" id="UP001500635">
    <property type="component" value="Unassembled WGS sequence"/>
</dbReference>
<accession>A0ABP8JFC0</accession>
<evidence type="ECO:0000313" key="1">
    <source>
        <dbReference type="EMBL" id="GAA4389847.1"/>
    </source>
</evidence>
<dbReference type="Pfam" id="PF19372">
    <property type="entry name" value="DUF5947"/>
    <property type="match status" value="1"/>
</dbReference>
<protein>
    <submittedName>
        <fullName evidence="1">DUF5947 family protein</fullName>
    </submittedName>
</protein>
<proteinExistence type="predicted"/>
<dbReference type="RefSeq" id="WP_344993749.1">
    <property type="nucleotide sequence ID" value="NZ_BAABFR010000020.1"/>
</dbReference>
<comment type="caution">
    <text evidence="1">The sequence shown here is derived from an EMBL/GenBank/DDBJ whole genome shotgun (WGS) entry which is preliminary data.</text>
</comment>
<name>A0ABP8JFC0_9ACTN</name>
<keyword evidence="2" id="KW-1185">Reference proteome</keyword>
<sequence>MTTAGSRGRVGGAGLASLRRIVTTEPRRPDGERCEMCAEPIPARHRHVVDLESRNLMCACTGCSLLFTRSTAVTRYRTVPDRYLSLDDCAVGAAVWDELQIPVNLAFFFTDSRTGRTTAFYPGPAGATESELSTGAWASLVDRNSRLATPLPDVEAVMMRVHADGTPSECYLVPIDSAYELVGRLRRVWRGFDGGSDAKAELAQYFDDLRARSRPASTRPAAGGTR</sequence>
<reference evidence="2" key="1">
    <citation type="journal article" date="2019" name="Int. J. Syst. Evol. Microbiol.">
        <title>The Global Catalogue of Microorganisms (GCM) 10K type strain sequencing project: providing services to taxonomists for standard genome sequencing and annotation.</title>
        <authorList>
            <consortium name="The Broad Institute Genomics Platform"/>
            <consortium name="The Broad Institute Genome Sequencing Center for Infectious Disease"/>
            <person name="Wu L."/>
            <person name="Ma J."/>
        </authorList>
    </citation>
    <scope>NUCLEOTIDE SEQUENCE [LARGE SCALE GENOMIC DNA]</scope>
    <source>
        <strain evidence="2">JCM 17688</strain>
    </source>
</reference>
<dbReference type="InterPro" id="IPR045991">
    <property type="entry name" value="DUF5947"/>
</dbReference>
<evidence type="ECO:0000313" key="2">
    <source>
        <dbReference type="Proteomes" id="UP001500635"/>
    </source>
</evidence>
<gene>
    <name evidence="1" type="ORF">GCM10023147_17120</name>
</gene>